<accession>A0ABZ2P8E4</accession>
<gene>
    <name evidence="1" type="ORF">WDK88_18870</name>
</gene>
<proteinExistence type="predicted"/>
<dbReference type="RefSeq" id="WP_338821602.1">
    <property type="nucleotide sequence ID" value="NZ_CP147708.1"/>
</dbReference>
<dbReference type="Proteomes" id="UP001432046">
    <property type="component" value="Chromosome"/>
</dbReference>
<name>A0ABZ2P8E4_9BRAD</name>
<dbReference type="PROSITE" id="PS51318">
    <property type="entry name" value="TAT"/>
    <property type="match status" value="1"/>
</dbReference>
<organism evidence="1 2">
    <name type="scientific">Bradyrhizobium septentrionale</name>
    <dbReference type="NCBI Taxonomy" id="1404411"/>
    <lineage>
        <taxon>Bacteria</taxon>
        <taxon>Pseudomonadati</taxon>
        <taxon>Pseudomonadota</taxon>
        <taxon>Alphaproteobacteria</taxon>
        <taxon>Hyphomicrobiales</taxon>
        <taxon>Nitrobacteraceae</taxon>
        <taxon>Bradyrhizobium</taxon>
    </lineage>
</organism>
<evidence type="ECO:0000313" key="2">
    <source>
        <dbReference type="Proteomes" id="UP001432046"/>
    </source>
</evidence>
<sequence>MTLFFKSDPAPSMPSGQLAEANEYLVNRRSLMSALSTFAVALPLALMPSANRAAAAEVPLPRRRHVEEAHRLGEAYRRSQQEKIVAEYDALYPGFADITRRAADLEKITPQMVPLPDGSGRTASRDPRWLALLDDARKVIEASSRELA</sequence>
<evidence type="ECO:0000313" key="1">
    <source>
        <dbReference type="EMBL" id="WXC83489.1"/>
    </source>
</evidence>
<keyword evidence="2" id="KW-1185">Reference proteome</keyword>
<reference evidence="1" key="1">
    <citation type="journal article" date="2021" name="Int. J. Syst. Evol. Microbiol.">
        <title>Bradyrhizobium septentrionale sp. nov. (sv. septentrionale) and Bradyrhizobium quebecense sp. nov. (sv. septentrionale) associated with legumes native to Canada possess rearranged symbiosis genes and numerous insertion sequences.</title>
        <authorList>
            <person name="Bromfield E.S.P."/>
            <person name="Cloutier S."/>
        </authorList>
    </citation>
    <scope>NUCLEOTIDE SEQUENCE</scope>
    <source>
        <strain evidence="1">5S5</strain>
    </source>
</reference>
<reference evidence="1" key="2">
    <citation type="submission" date="2024-03" db="EMBL/GenBank/DDBJ databases">
        <authorList>
            <person name="Bromfield E.S.P."/>
            <person name="Cloutier S."/>
        </authorList>
    </citation>
    <scope>NUCLEOTIDE SEQUENCE</scope>
    <source>
        <strain evidence="1">5S5</strain>
    </source>
</reference>
<dbReference type="InterPro" id="IPR006311">
    <property type="entry name" value="TAT_signal"/>
</dbReference>
<dbReference type="EMBL" id="CP147711">
    <property type="protein sequence ID" value="WXC83489.1"/>
    <property type="molecule type" value="Genomic_DNA"/>
</dbReference>
<protein>
    <submittedName>
        <fullName evidence="1">Uncharacterized protein</fullName>
    </submittedName>
</protein>